<organism evidence="3 4">
    <name type="scientific">Acidithrix ferrooxidans</name>
    <dbReference type="NCBI Taxonomy" id="1280514"/>
    <lineage>
        <taxon>Bacteria</taxon>
        <taxon>Bacillati</taxon>
        <taxon>Actinomycetota</taxon>
        <taxon>Acidimicrobiia</taxon>
        <taxon>Acidimicrobiales</taxon>
        <taxon>Acidimicrobiaceae</taxon>
        <taxon>Acidithrix</taxon>
    </lineage>
</organism>
<dbReference type="Pfam" id="PF12802">
    <property type="entry name" value="MarR_2"/>
    <property type="match status" value="1"/>
</dbReference>
<dbReference type="AlphaFoldDB" id="A0A0D8HKE4"/>
<evidence type="ECO:0000313" key="4">
    <source>
        <dbReference type="Proteomes" id="UP000032360"/>
    </source>
</evidence>
<evidence type="ECO:0000256" key="1">
    <source>
        <dbReference type="SAM" id="MobiDB-lite"/>
    </source>
</evidence>
<evidence type="ECO:0000313" key="3">
    <source>
        <dbReference type="EMBL" id="KJF18425.1"/>
    </source>
</evidence>
<dbReference type="SMART" id="SM00347">
    <property type="entry name" value="HTH_MARR"/>
    <property type="match status" value="1"/>
</dbReference>
<evidence type="ECO:0000259" key="2">
    <source>
        <dbReference type="PROSITE" id="PS50995"/>
    </source>
</evidence>
<dbReference type="OrthoDB" id="4547383at2"/>
<comment type="caution">
    <text evidence="3">The sequence shown here is derived from an EMBL/GenBank/DDBJ whole genome shotgun (WGS) entry which is preliminary data.</text>
</comment>
<protein>
    <submittedName>
        <fullName evidence="3">MarR family protein</fullName>
    </submittedName>
</protein>
<keyword evidence="4" id="KW-1185">Reference proteome</keyword>
<dbReference type="InterPro" id="IPR036390">
    <property type="entry name" value="WH_DNA-bd_sf"/>
</dbReference>
<proteinExistence type="predicted"/>
<dbReference type="GO" id="GO:0003700">
    <property type="term" value="F:DNA-binding transcription factor activity"/>
    <property type="evidence" value="ECO:0007669"/>
    <property type="project" value="InterPro"/>
</dbReference>
<dbReference type="PANTHER" id="PTHR33164:SF43">
    <property type="entry name" value="HTH-TYPE TRANSCRIPTIONAL REPRESSOR YETL"/>
    <property type="match status" value="1"/>
</dbReference>
<dbReference type="Gene3D" id="1.10.10.10">
    <property type="entry name" value="Winged helix-like DNA-binding domain superfamily/Winged helix DNA-binding domain"/>
    <property type="match status" value="1"/>
</dbReference>
<sequence>MPEGNNLSGNPFEGETERDARPFELLSRMSGVLKTLRDTNIKEIVGDVPEPSPRHIIALSHIVIFQPISVSDLAVHLHVSLATTSNLVSQLSNGGLVDRTEDPNDHRRTLVTLSKDKGTVAAQLIHQRMEPIIGGINKMGNDRFRMLCELLDELLEGIESNPRNPTVLDREVET</sequence>
<dbReference type="GO" id="GO:0006950">
    <property type="term" value="P:response to stress"/>
    <property type="evidence" value="ECO:0007669"/>
    <property type="project" value="TreeGrafter"/>
</dbReference>
<dbReference type="STRING" id="1280514.AXFE_08150"/>
<feature type="region of interest" description="Disordered" evidence="1">
    <location>
        <begin position="1"/>
        <end position="21"/>
    </location>
</feature>
<accession>A0A0D8HKE4</accession>
<dbReference type="PROSITE" id="PS50995">
    <property type="entry name" value="HTH_MARR_2"/>
    <property type="match status" value="1"/>
</dbReference>
<dbReference type="PANTHER" id="PTHR33164">
    <property type="entry name" value="TRANSCRIPTIONAL REGULATOR, MARR FAMILY"/>
    <property type="match status" value="1"/>
</dbReference>
<dbReference type="SUPFAM" id="SSF46785">
    <property type="entry name" value="Winged helix' DNA-binding domain"/>
    <property type="match status" value="1"/>
</dbReference>
<dbReference type="InterPro" id="IPR039422">
    <property type="entry name" value="MarR/SlyA-like"/>
</dbReference>
<feature type="domain" description="HTH marR-type" evidence="2">
    <location>
        <begin position="22"/>
        <end position="156"/>
    </location>
</feature>
<reference evidence="3 4" key="1">
    <citation type="submission" date="2015-01" db="EMBL/GenBank/DDBJ databases">
        <title>Draft genome of the acidophilic iron oxidizer Acidithrix ferrooxidans strain Py-F3.</title>
        <authorList>
            <person name="Poehlein A."/>
            <person name="Eisen S."/>
            <person name="Schloemann M."/>
            <person name="Johnson B.D."/>
            <person name="Daniel R."/>
            <person name="Muehling M."/>
        </authorList>
    </citation>
    <scope>NUCLEOTIDE SEQUENCE [LARGE SCALE GENOMIC DNA]</scope>
    <source>
        <strain evidence="3 4">Py-F3</strain>
    </source>
</reference>
<name>A0A0D8HKE4_9ACTN</name>
<dbReference type="InterPro" id="IPR036388">
    <property type="entry name" value="WH-like_DNA-bd_sf"/>
</dbReference>
<dbReference type="InterPro" id="IPR000835">
    <property type="entry name" value="HTH_MarR-typ"/>
</dbReference>
<gene>
    <name evidence="3" type="ORF">AXFE_08150</name>
</gene>
<dbReference type="RefSeq" id="WP_052604570.1">
    <property type="nucleotide sequence ID" value="NZ_JXYS01000018.1"/>
</dbReference>
<dbReference type="Proteomes" id="UP000032360">
    <property type="component" value="Unassembled WGS sequence"/>
</dbReference>
<dbReference type="EMBL" id="JXYS01000018">
    <property type="protein sequence ID" value="KJF18425.1"/>
    <property type="molecule type" value="Genomic_DNA"/>
</dbReference>